<keyword evidence="7 11" id="KW-1133">Transmembrane helix</keyword>
<dbReference type="GO" id="GO:0015293">
    <property type="term" value="F:symporter activity"/>
    <property type="evidence" value="ECO:0007669"/>
    <property type="project" value="UniProtKB-KW"/>
</dbReference>
<evidence type="ECO:0000256" key="6">
    <source>
        <dbReference type="ARBA" id="ARBA00022970"/>
    </source>
</evidence>
<dbReference type="Proteomes" id="UP000796880">
    <property type="component" value="Unassembled WGS sequence"/>
</dbReference>
<organism evidence="13 14">
    <name type="scientific">Rhamnella rubrinervis</name>
    <dbReference type="NCBI Taxonomy" id="2594499"/>
    <lineage>
        <taxon>Eukaryota</taxon>
        <taxon>Viridiplantae</taxon>
        <taxon>Streptophyta</taxon>
        <taxon>Embryophyta</taxon>
        <taxon>Tracheophyta</taxon>
        <taxon>Spermatophyta</taxon>
        <taxon>Magnoliopsida</taxon>
        <taxon>eudicotyledons</taxon>
        <taxon>Gunneridae</taxon>
        <taxon>Pentapetalae</taxon>
        <taxon>rosids</taxon>
        <taxon>fabids</taxon>
        <taxon>Rosales</taxon>
        <taxon>Rhamnaceae</taxon>
        <taxon>rhamnoid group</taxon>
        <taxon>Rhamneae</taxon>
        <taxon>Rhamnella</taxon>
    </lineage>
</organism>
<evidence type="ECO:0000256" key="9">
    <source>
        <dbReference type="ARBA" id="ARBA00023294"/>
    </source>
</evidence>
<comment type="caution">
    <text evidence="13">The sequence shown here is derived from an EMBL/GenBank/DDBJ whole genome shotgun (WGS) entry which is preliminary data.</text>
</comment>
<evidence type="ECO:0000256" key="2">
    <source>
        <dbReference type="ARBA" id="ARBA00005590"/>
    </source>
</evidence>
<feature type="transmembrane region" description="Helical" evidence="11">
    <location>
        <begin position="412"/>
        <end position="430"/>
    </location>
</feature>
<evidence type="ECO:0000313" key="13">
    <source>
        <dbReference type="EMBL" id="KAF3446723.1"/>
    </source>
</evidence>
<feature type="transmembrane region" description="Helical" evidence="11">
    <location>
        <begin position="284"/>
        <end position="305"/>
    </location>
</feature>
<dbReference type="EMBL" id="VOIH02000005">
    <property type="protein sequence ID" value="KAF3446723.1"/>
    <property type="molecule type" value="Genomic_DNA"/>
</dbReference>
<comment type="subcellular location">
    <subcellularLocation>
        <location evidence="1">Endomembrane system</location>
        <topology evidence="1">Multi-pass membrane protein</topology>
    </subcellularLocation>
</comment>
<feature type="transmembrane region" description="Helical" evidence="11">
    <location>
        <begin position="70"/>
        <end position="91"/>
    </location>
</feature>
<dbReference type="Pfam" id="PF01490">
    <property type="entry name" value="Aa_trans"/>
    <property type="match status" value="1"/>
</dbReference>
<comment type="similarity">
    <text evidence="2">Belongs to the amino acid/polyamine transporter 2 family. Amino acid/auxin permease (AAAP) (TC 2.A.18.1) subfamily.</text>
</comment>
<evidence type="ECO:0000256" key="3">
    <source>
        <dbReference type="ARBA" id="ARBA00022448"/>
    </source>
</evidence>
<evidence type="ECO:0000313" key="14">
    <source>
        <dbReference type="Proteomes" id="UP000796880"/>
    </source>
</evidence>
<sequence length="485" mass="53187">MVSVKFDQQVENGLRESGLAHPMKMEDGILDDDGRHKRTGTVWTAFAHIVTACIGAGVLSLAWAMSQLGWLAGICILLIFSSISLLTANLLADSYRSPDPITGKRNYSYMEAVESILGGTMYLFCGWILYGTLATCAVGYTITTAKSLVAIQKSNCNRKNGGNAACKFSIYPHILGFGVVEIMLSQIPNFHKLTWLSTIAAIMSFGYTSIGIALSILKIANGDRGKASVVGAEVGASDKVWRMFAATGDIAFACTYVQVLMDIQDTLKSSEAESENKVMKKASMLGVSTMTTLFMMCGCLGYAAFGDHAPENLLTGFAYNREVFWVTDLANLFIVVHLVGAYQLFSQPVFRVVELWASRKWPESGFINTNHQISIFGNKIRFNVNFFKVSWRTSFVAAASVIAMALPFFTDMLALLGAVEYWPIVVYFPVEMHIKQYKIGKATKKWIGFQLLSVMCLLVSFASAAGAIQGLLKGLHSFQPFKTKD</sequence>
<name>A0A8K0MIA7_9ROSA</name>
<keyword evidence="14" id="KW-1185">Reference proteome</keyword>
<feature type="transmembrane region" description="Helical" evidence="11">
    <location>
        <begin position="193"/>
        <end position="217"/>
    </location>
</feature>
<evidence type="ECO:0000256" key="4">
    <source>
        <dbReference type="ARBA" id="ARBA00022692"/>
    </source>
</evidence>
<dbReference type="GO" id="GO:0012505">
    <property type="term" value="C:endomembrane system"/>
    <property type="evidence" value="ECO:0007669"/>
    <property type="project" value="UniProtKB-SubCell"/>
</dbReference>
<evidence type="ECO:0000256" key="5">
    <source>
        <dbReference type="ARBA" id="ARBA00022847"/>
    </source>
</evidence>
<accession>A0A8K0MIA7</accession>
<reference evidence="13" key="1">
    <citation type="submission" date="2020-03" db="EMBL/GenBank/DDBJ databases">
        <title>A high-quality chromosome-level genome assembly of a woody plant with both climbing and erect habits, Rhamnella rubrinervis.</title>
        <authorList>
            <person name="Lu Z."/>
            <person name="Yang Y."/>
            <person name="Zhu X."/>
            <person name="Sun Y."/>
        </authorList>
    </citation>
    <scope>NUCLEOTIDE SEQUENCE</scope>
    <source>
        <strain evidence="13">BYM</strain>
        <tissue evidence="13">Leaf</tissue>
    </source>
</reference>
<comment type="function">
    <text evidence="10">Carrier protein involved in proton-driven auxin influx. Mediates the formation of auxin gradient from developing leaves (site of auxin biosynthesis) to tips by contributing to the loading of auxin in vascular tissues and facilitating acropetal (base to tip) auxin transport within inner tissues of the root apex, and basipetal (tip to base) auxin transport within outer tissues of the root apex. May be involved in lateral roots and nodules formation.</text>
</comment>
<dbReference type="InterPro" id="IPR013057">
    <property type="entry name" value="AA_transpt_TM"/>
</dbReference>
<feature type="transmembrane region" description="Helical" evidence="11">
    <location>
        <begin position="325"/>
        <end position="345"/>
    </location>
</feature>
<keyword evidence="4 11" id="KW-0812">Transmembrane</keyword>
<keyword evidence="8 11" id="KW-0472">Membrane</keyword>
<dbReference type="GO" id="GO:0009734">
    <property type="term" value="P:auxin-activated signaling pathway"/>
    <property type="evidence" value="ECO:0007669"/>
    <property type="project" value="UniProtKB-KW"/>
</dbReference>
<dbReference type="GO" id="GO:0006865">
    <property type="term" value="P:amino acid transport"/>
    <property type="evidence" value="ECO:0007669"/>
    <property type="project" value="UniProtKB-KW"/>
</dbReference>
<dbReference type="PANTHER" id="PTHR48017">
    <property type="entry name" value="OS05G0424000 PROTEIN-RELATED"/>
    <property type="match status" value="1"/>
</dbReference>
<evidence type="ECO:0000256" key="11">
    <source>
        <dbReference type="SAM" id="Phobius"/>
    </source>
</evidence>
<evidence type="ECO:0000256" key="1">
    <source>
        <dbReference type="ARBA" id="ARBA00004127"/>
    </source>
</evidence>
<feature type="transmembrane region" description="Helical" evidence="11">
    <location>
        <begin position="42"/>
        <end position="64"/>
    </location>
</feature>
<keyword evidence="6" id="KW-0029">Amino-acid transport</keyword>
<gene>
    <name evidence="13" type="ORF">FNV43_RR11903</name>
</gene>
<evidence type="ECO:0000259" key="12">
    <source>
        <dbReference type="Pfam" id="PF01490"/>
    </source>
</evidence>
<evidence type="ECO:0000256" key="8">
    <source>
        <dbReference type="ARBA" id="ARBA00023136"/>
    </source>
</evidence>
<evidence type="ECO:0000256" key="10">
    <source>
        <dbReference type="ARBA" id="ARBA00045588"/>
    </source>
</evidence>
<keyword evidence="3" id="KW-0813">Transport</keyword>
<feature type="transmembrane region" description="Helical" evidence="11">
    <location>
        <begin position="389"/>
        <end position="406"/>
    </location>
</feature>
<keyword evidence="5" id="KW-0769">Symport</keyword>
<dbReference type="AlphaFoldDB" id="A0A8K0MIA7"/>
<protein>
    <recommendedName>
        <fullName evidence="12">Amino acid transporter transmembrane domain-containing protein</fullName>
    </recommendedName>
</protein>
<evidence type="ECO:0000256" key="7">
    <source>
        <dbReference type="ARBA" id="ARBA00022989"/>
    </source>
</evidence>
<feature type="transmembrane region" description="Helical" evidence="11">
    <location>
        <begin position="451"/>
        <end position="472"/>
    </location>
</feature>
<dbReference type="OrthoDB" id="40134at2759"/>
<feature type="domain" description="Amino acid transporter transmembrane" evidence="12">
    <location>
        <begin position="38"/>
        <end position="471"/>
    </location>
</feature>
<proteinExistence type="inferred from homology"/>
<keyword evidence="9" id="KW-0927">Auxin signaling pathway</keyword>